<dbReference type="AlphaFoldDB" id="A0A2T5MJK4"/>
<dbReference type="EMBL" id="QANS01000001">
    <property type="protein sequence ID" value="PTU32766.1"/>
    <property type="molecule type" value="Genomic_DNA"/>
</dbReference>
<dbReference type="Pfam" id="PF06980">
    <property type="entry name" value="DUF1302"/>
    <property type="match status" value="1"/>
</dbReference>
<keyword evidence="1" id="KW-0732">Signal</keyword>
<dbReference type="InterPro" id="IPR010727">
    <property type="entry name" value="DUF1302"/>
</dbReference>
<gene>
    <name evidence="2" type="ORF">CJD38_01200</name>
</gene>
<protein>
    <recommendedName>
        <fullName evidence="4">DUF1302 domain-containing protein</fullName>
    </recommendedName>
</protein>
<keyword evidence="3" id="KW-1185">Reference proteome</keyword>
<evidence type="ECO:0000313" key="3">
    <source>
        <dbReference type="Proteomes" id="UP000244248"/>
    </source>
</evidence>
<proteinExistence type="predicted"/>
<dbReference type="OrthoDB" id="9769143at2"/>
<accession>A0A2T5MJK4</accession>
<dbReference type="RefSeq" id="WP_107938473.1">
    <property type="nucleotide sequence ID" value="NZ_QANS01000001.1"/>
</dbReference>
<comment type="caution">
    <text evidence="2">The sequence shown here is derived from an EMBL/GenBank/DDBJ whole genome shotgun (WGS) entry which is preliminary data.</text>
</comment>
<reference evidence="2 3" key="1">
    <citation type="submission" date="2018-04" db="EMBL/GenBank/DDBJ databases">
        <title>Novel species isolated from glacier.</title>
        <authorList>
            <person name="Liu Q."/>
            <person name="Xin Y.-H."/>
        </authorList>
    </citation>
    <scope>NUCLEOTIDE SEQUENCE [LARGE SCALE GENOMIC DNA]</scope>
    <source>
        <strain evidence="2 3">GT1R17</strain>
    </source>
</reference>
<evidence type="ECO:0008006" key="4">
    <source>
        <dbReference type="Google" id="ProtNLM"/>
    </source>
</evidence>
<feature type="chain" id="PRO_5015619524" description="DUF1302 domain-containing protein" evidence="1">
    <location>
        <begin position="28"/>
        <end position="634"/>
    </location>
</feature>
<sequence length="634" mass="70189">MKQTRKSRRWIYSSAGLLALTAASVFAQDDYSGTTTNAESDGKSSSFNISYSGSLRYDMSIATANENPFNQRGNLFNGVTVNRVSFDYPLGSPPTIFATPDPATRTGDPAHNAFNMQLLRADLRADIKFNENFNFVARLRAVADPGAYQEFEPGDVGSLAAGRMYGRPDYFHQDVEGKSRPNPLEWSNRIGMIDLPSLYFAYNKGPLLIKLGNQDIAWGQAIFFRVLDIPNGIDFRRHSILDYASEEFQDKRVPSLALRTSYQFDSGWLADGFVQKFQPTVLSNPNTPYNIIASQFTVHDRYGDYDNKLNYGLRFKGDIGKFGVQAVAARRYNPDGVFRWTESGVNRDIPGAPGSGGLLMQTPFEIDPTGVWTAKEWFTYAAMSRLDGVQGLNSAIDDFPAGTGPLGALNVGTDMPTASLELDTFFRLSGSGLRGHIEREYRAETNLGLGGSYVTQSSPGSWLDQLIINVEALYTPDRSFTNPSLGQKFLKQDELVTAVVLEKYQSIVKELPATYVVAQWMHRTRSDILGRSLEGQGGDTNNVPTGKNGYDAFVFALQQPFPNLVWRADLAVLYEPFAGGILVQPGVRWKPNGNLTIEGFYNYLNGSLNGNSNSSSVATFSSRDEFTMRVGYQF</sequence>
<evidence type="ECO:0000313" key="2">
    <source>
        <dbReference type="EMBL" id="PTU32766.1"/>
    </source>
</evidence>
<name>A0A2T5MJK4_9GAMM</name>
<evidence type="ECO:0000256" key="1">
    <source>
        <dbReference type="SAM" id="SignalP"/>
    </source>
</evidence>
<organism evidence="2 3">
    <name type="scientific">Stenotrophobium rhamnosiphilum</name>
    <dbReference type="NCBI Taxonomy" id="2029166"/>
    <lineage>
        <taxon>Bacteria</taxon>
        <taxon>Pseudomonadati</taxon>
        <taxon>Pseudomonadota</taxon>
        <taxon>Gammaproteobacteria</taxon>
        <taxon>Nevskiales</taxon>
        <taxon>Nevskiaceae</taxon>
        <taxon>Stenotrophobium</taxon>
    </lineage>
</organism>
<dbReference type="Proteomes" id="UP000244248">
    <property type="component" value="Unassembled WGS sequence"/>
</dbReference>
<feature type="signal peptide" evidence="1">
    <location>
        <begin position="1"/>
        <end position="27"/>
    </location>
</feature>